<organism evidence="2 3">
    <name type="scientific">Chryseosolibacter histidini</name>
    <dbReference type="NCBI Taxonomy" id="2782349"/>
    <lineage>
        <taxon>Bacteria</taxon>
        <taxon>Pseudomonadati</taxon>
        <taxon>Bacteroidota</taxon>
        <taxon>Cytophagia</taxon>
        <taxon>Cytophagales</taxon>
        <taxon>Chryseotaleaceae</taxon>
        <taxon>Chryseosolibacter</taxon>
    </lineage>
</organism>
<dbReference type="EMBL" id="JAHESF010000012">
    <property type="protein sequence ID" value="MBT1698021.1"/>
    <property type="molecule type" value="Genomic_DNA"/>
</dbReference>
<comment type="caution">
    <text evidence="2">The sequence shown here is derived from an EMBL/GenBank/DDBJ whole genome shotgun (WGS) entry which is preliminary data.</text>
</comment>
<accession>A0AAP2DKU4</accession>
<keyword evidence="1" id="KW-0732">Signal</keyword>
<gene>
    <name evidence="2" type="ORF">KK083_14100</name>
</gene>
<dbReference type="AlphaFoldDB" id="A0AAP2DKU4"/>
<protein>
    <submittedName>
        <fullName evidence="2">Nuclear transport factor 2 family protein</fullName>
    </submittedName>
</protein>
<feature type="signal peptide" evidence="1">
    <location>
        <begin position="1"/>
        <end position="25"/>
    </location>
</feature>
<evidence type="ECO:0000313" key="3">
    <source>
        <dbReference type="Proteomes" id="UP001319200"/>
    </source>
</evidence>
<reference evidence="2 3" key="1">
    <citation type="submission" date="2021-05" db="EMBL/GenBank/DDBJ databases">
        <title>A Polyphasic approach of four new species of the genus Ohtaekwangia: Ohtaekwangia histidinii sp. nov., Ohtaekwangia cretensis sp. nov., Ohtaekwangia indiensis sp. nov., Ohtaekwangia reichenbachii sp. nov. from diverse environment.</title>
        <authorList>
            <person name="Octaviana S."/>
        </authorList>
    </citation>
    <scope>NUCLEOTIDE SEQUENCE [LARGE SCALE GENOMIC DNA]</scope>
    <source>
        <strain evidence="2 3">PWU4</strain>
    </source>
</reference>
<dbReference type="Gene3D" id="3.10.450.50">
    <property type="match status" value="1"/>
</dbReference>
<proteinExistence type="predicted"/>
<evidence type="ECO:0000313" key="2">
    <source>
        <dbReference type="EMBL" id="MBT1698021.1"/>
    </source>
</evidence>
<name>A0AAP2DKU4_9BACT</name>
<dbReference type="InterPro" id="IPR032710">
    <property type="entry name" value="NTF2-like_dom_sf"/>
</dbReference>
<dbReference type="RefSeq" id="WP_254163892.1">
    <property type="nucleotide sequence ID" value="NZ_JAHESF010000012.1"/>
</dbReference>
<dbReference type="Pfam" id="PF12893">
    <property type="entry name" value="Lumazine_bd_2"/>
    <property type="match status" value="1"/>
</dbReference>
<keyword evidence="3" id="KW-1185">Reference proteome</keyword>
<feature type="chain" id="PRO_5043053100" evidence="1">
    <location>
        <begin position="26"/>
        <end position="169"/>
    </location>
</feature>
<dbReference type="InterPro" id="IPR039437">
    <property type="entry name" value="FrzH/put_lumazine-bd"/>
</dbReference>
<dbReference type="Proteomes" id="UP001319200">
    <property type="component" value="Unassembled WGS sequence"/>
</dbReference>
<dbReference type="SUPFAM" id="SSF54427">
    <property type="entry name" value="NTF2-like"/>
    <property type="match status" value="1"/>
</dbReference>
<sequence length="169" mass="19257">MIKRLSVTVALVLMTMFSHQSYGQATPDETAIKEVINSLFKGMELGDSAMVHKAFTRSPVMATVFRNQQNEPVLRQENSLDGFLKAVGTPHKEVWYEEIWNLKIQQDGDLAQAWCDYAFYAGKNFSHCGVDAFHLHKGKDGWKIVHLADTRRKSGCQIPEEIKKKRSKE</sequence>
<evidence type="ECO:0000256" key="1">
    <source>
        <dbReference type="SAM" id="SignalP"/>
    </source>
</evidence>